<protein>
    <recommendedName>
        <fullName evidence="2">Cupin type-1 domain-containing protein</fullName>
    </recommendedName>
</protein>
<evidence type="ECO:0000259" key="2">
    <source>
        <dbReference type="SMART" id="SM00835"/>
    </source>
</evidence>
<evidence type="ECO:0000256" key="1">
    <source>
        <dbReference type="ARBA" id="ARBA00022723"/>
    </source>
</evidence>
<dbReference type="Gene3D" id="2.60.120.10">
    <property type="entry name" value="Jelly Rolls"/>
    <property type="match status" value="1"/>
</dbReference>
<proteinExistence type="predicted"/>
<evidence type="ECO:0000313" key="4">
    <source>
        <dbReference type="Proteomes" id="UP001147760"/>
    </source>
</evidence>
<reference evidence="3" key="1">
    <citation type="submission" date="2022-12" db="EMBL/GenBank/DDBJ databases">
        <authorList>
            <person name="Petersen C."/>
        </authorList>
    </citation>
    <scope>NUCLEOTIDE SEQUENCE</scope>
    <source>
        <strain evidence="3">IBT 17660</strain>
    </source>
</reference>
<sequence length="147" mass="16351">MISMDSRTKAFAFPVTSNFSASIVTVHPSGMREIHWRPTSDEWTFFIKKQGRATLFTAPDAATTFDYMAGDVGYFPQSNSHYVENTGDEDLMFLEVLHAPQFTGMTLGQWIASTPRQFVTHTLNLDDGTLSQVKTEKQCVVAGSTSD</sequence>
<name>A0A9W9WI47_9EURO</name>
<feature type="domain" description="Cupin type-1" evidence="2">
    <location>
        <begin position="2"/>
        <end position="131"/>
    </location>
</feature>
<evidence type="ECO:0000313" key="3">
    <source>
        <dbReference type="EMBL" id="KAJ5465464.1"/>
    </source>
</evidence>
<organism evidence="3 4">
    <name type="scientific">Penicillium desertorum</name>
    <dbReference type="NCBI Taxonomy" id="1303715"/>
    <lineage>
        <taxon>Eukaryota</taxon>
        <taxon>Fungi</taxon>
        <taxon>Dikarya</taxon>
        <taxon>Ascomycota</taxon>
        <taxon>Pezizomycotina</taxon>
        <taxon>Eurotiomycetes</taxon>
        <taxon>Eurotiomycetidae</taxon>
        <taxon>Eurotiales</taxon>
        <taxon>Aspergillaceae</taxon>
        <taxon>Penicillium</taxon>
    </lineage>
</organism>
<dbReference type="GO" id="GO:0046872">
    <property type="term" value="F:metal ion binding"/>
    <property type="evidence" value="ECO:0007669"/>
    <property type="project" value="UniProtKB-KW"/>
</dbReference>
<dbReference type="AlphaFoldDB" id="A0A9W9WI47"/>
<dbReference type="PANTHER" id="PTHR35848">
    <property type="entry name" value="OXALATE-BINDING PROTEIN"/>
    <property type="match status" value="1"/>
</dbReference>
<dbReference type="SUPFAM" id="SSF51182">
    <property type="entry name" value="RmlC-like cupins"/>
    <property type="match status" value="1"/>
</dbReference>
<dbReference type="EMBL" id="JAPWDO010000006">
    <property type="protein sequence ID" value="KAJ5465464.1"/>
    <property type="molecule type" value="Genomic_DNA"/>
</dbReference>
<dbReference type="PANTHER" id="PTHR35848:SF9">
    <property type="entry name" value="SLL1358 PROTEIN"/>
    <property type="match status" value="1"/>
</dbReference>
<keyword evidence="4" id="KW-1185">Reference proteome</keyword>
<gene>
    <name evidence="3" type="ORF">N7530_009251</name>
</gene>
<accession>A0A9W9WI47</accession>
<dbReference type="SMART" id="SM00835">
    <property type="entry name" value="Cupin_1"/>
    <property type="match status" value="1"/>
</dbReference>
<dbReference type="OrthoDB" id="10263073at2759"/>
<dbReference type="InterPro" id="IPR014710">
    <property type="entry name" value="RmlC-like_jellyroll"/>
</dbReference>
<comment type="caution">
    <text evidence="3">The sequence shown here is derived from an EMBL/GenBank/DDBJ whole genome shotgun (WGS) entry which is preliminary data.</text>
</comment>
<dbReference type="InterPro" id="IPR011051">
    <property type="entry name" value="RmlC_Cupin_sf"/>
</dbReference>
<dbReference type="Proteomes" id="UP001147760">
    <property type="component" value="Unassembled WGS sequence"/>
</dbReference>
<dbReference type="InterPro" id="IPR051610">
    <property type="entry name" value="GPI/OXD"/>
</dbReference>
<reference evidence="3" key="2">
    <citation type="journal article" date="2023" name="IMA Fungus">
        <title>Comparative genomic study of the Penicillium genus elucidates a diverse pangenome and 15 lateral gene transfer events.</title>
        <authorList>
            <person name="Petersen C."/>
            <person name="Sorensen T."/>
            <person name="Nielsen M.R."/>
            <person name="Sondergaard T.E."/>
            <person name="Sorensen J.L."/>
            <person name="Fitzpatrick D.A."/>
            <person name="Frisvad J.C."/>
            <person name="Nielsen K.L."/>
        </authorList>
    </citation>
    <scope>NUCLEOTIDE SEQUENCE</scope>
    <source>
        <strain evidence="3">IBT 17660</strain>
    </source>
</reference>
<keyword evidence="1" id="KW-0479">Metal-binding</keyword>
<dbReference type="InterPro" id="IPR006045">
    <property type="entry name" value="Cupin_1"/>
</dbReference>
<dbReference type="Pfam" id="PF00190">
    <property type="entry name" value="Cupin_1"/>
    <property type="match status" value="1"/>
</dbReference>